<proteinExistence type="predicted"/>
<gene>
    <name evidence="2" type="ordered locus">DSY3684</name>
</gene>
<feature type="transmembrane region" description="Helical" evidence="1">
    <location>
        <begin position="274"/>
        <end position="296"/>
    </location>
</feature>
<dbReference type="HOGENOM" id="CLU_590313_0_0_9"/>
<accession>Q24R69</accession>
<evidence type="ECO:0000313" key="2">
    <source>
        <dbReference type="EMBL" id="BAE85473.1"/>
    </source>
</evidence>
<evidence type="ECO:0000313" key="3">
    <source>
        <dbReference type="Proteomes" id="UP000001946"/>
    </source>
</evidence>
<name>Q24R69_DESHY</name>
<dbReference type="Proteomes" id="UP000001946">
    <property type="component" value="Chromosome"/>
</dbReference>
<evidence type="ECO:0000256" key="1">
    <source>
        <dbReference type="SAM" id="Phobius"/>
    </source>
</evidence>
<dbReference type="EMBL" id="AP008230">
    <property type="protein sequence ID" value="BAE85473.1"/>
    <property type="molecule type" value="Genomic_DNA"/>
</dbReference>
<organism evidence="2 3">
    <name type="scientific">Desulfitobacterium hafniense (strain Y51)</name>
    <dbReference type="NCBI Taxonomy" id="138119"/>
    <lineage>
        <taxon>Bacteria</taxon>
        <taxon>Bacillati</taxon>
        <taxon>Bacillota</taxon>
        <taxon>Clostridia</taxon>
        <taxon>Eubacteriales</taxon>
        <taxon>Desulfitobacteriaceae</taxon>
        <taxon>Desulfitobacterium</taxon>
    </lineage>
</organism>
<keyword evidence="3" id="KW-1185">Reference proteome</keyword>
<dbReference type="STRING" id="138119.DSY3684"/>
<evidence type="ECO:0008006" key="4">
    <source>
        <dbReference type="Google" id="ProtNLM"/>
    </source>
</evidence>
<dbReference type="Pfam" id="PF11193">
    <property type="entry name" value="DUF2812"/>
    <property type="match status" value="1"/>
</dbReference>
<keyword evidence="1" id="KW-0812">Transmembrane</keyword>
<feature type="transmembrane region" description="Helical" evidence="1">
    <location>
        <begin position="209"/>
        <end position="230"/>
    </location>
</feature>
<feature type="transmembrane region" description="Helical" evidence="1">
    <location>
        <begin position="129"/>
        <end position="146"/>
    </location>
</feature>
<reference evidence="2 3" key="1">
    <citation type="journal article" date="2006" name="J. Bacteriol.">
        <title>Complete genome sequence of the dehalorespiring bacterium Desulfitobacterium hafniense Y51 and comparison with Dehalococcoides ethenogenes 195.</title>
        <authorList>
            <person name="Nonaka H."/>
            <person name="Keresztes G."/>
            <person name="Shinoda Y."/>
            <person name="Ikenaga Y."/>
            <person name="Abe M."/>
            <person name="Naito K."/>
            <person name="Inatomi K."/>
            <person name="Furukawa K."/>
            <person name="Inui M."/>
            <person name="Yukawa H."/>
        </authorList>
    </citation>
    <scope>NUCLEOTIDE SEQUENCE [LARGE SCALE GENOMIC DNA]</scope>
    <source>
        <strain evidence="2 3">Y51</strain>
    </source>
</reference>
<protein>
    <recommendedName>
        <fullName evidence="4">DUF2812 domain-containing protein</fullName>
    </recommendedName>
</protein>
<keyword evidence="1" id="KW-0472">Membrane</keyword>
<keyword evidence="1" id="KW-1133">Transmembrane helix</keyword>
<dbReference type="InterPro" id="IPR021359">
    <property type="entry name" value="DUF2812"/>
</dbReference>
<dbReference type="AlphaFoldDB" id="Q24R69"/>
<dbReference type="eggNOG" id="ENOG5030XA4">
    <property type="taxonomic scope" value="Bacteria"/>
</dbReference>
<dbReference type="KEGG" id="dsy:DSY3684"/>
<feature type="transmembrane region" description="Helical" evidence="1">
    <location>
        <begin position="236"/>
        <end position="262"/>
    </location>
</feature>
<sequence>MVGRMKDKVKKVINFRFDRYKDIEIKLEKLAAKGLFLEECGAFLWTFRKGEPKSLKYTVTYFSEGSVFNPDITDNQQTYLDYAKAAGWNFVTQFNQMQIFYSEADNPIPFETDEKEKFDNIKRCMKKSFLPSIMIMMLVCVFNLVVQFNSFQLNPIEFLSDPGRLFSAAMILAVVIYEVYFLLDYLIWCKRSERSIAGGGECVENISMVRRIVHIIFMSFFLAGFGYFLYYLVFKISWFGVFLCIIQMPILLIVFRLSINYLKKKKASAAINKVISITVLIIADFVYLAFIVLFTIKLGFNLGADSDYRTIVWPVTATTSHEYRLYRDDIPLTCEALYGDLDYDYYSYEKEINSTLFLTQSNYRQDSLPAKDAPPRLEYDILEPQFKFVYHLAKNHLLEIPQWREDESYEPIDNKIFGTVEAYQQYYDDTPTGEYILLFEKKIIALNMEEPPTMKQISIIKEKLRI</sequence>
<feature type="transmembrane region" description="Helical" evidence="1">
    <location>
        <begin position="166"/>
        <end position="188"/>
    </location>
</feature>